<dbReference type="Pfam" id="PF02662">
    <property type="entry name" value="FlpD"/>
    <property type="match status" value="1"/>
</dbReference>
<keyword evidence="4" id="KW-0411">Iron-sulfur</keyword>
<accession>A0A8J6NYH6</accession>
<evidence type="ECO:0000313" key="7">
    <source>
        <dbReference type="Proteomes" id="UP000605201"/>
    </source>
</evidence>
<dbReference type="GO" id="GO:0046872">
    <property type="term" value="F:metal ion binding"/>
    <property type="evidence" value="ECO:0007669"/>
    <property type="project" value="UniProtKB-KW"/>
</dbReference>
<dbReference type="GO" id="GO:0051536">
    <property type="term" value="F:iron-sulfur cluster binding"/>
    <property type="evidence" value="ECO:0007669"/>
    <property type="project" value="UniProtKB-KW"/>
</dbReference>
<gene>
    <name evidence="6" type="ORF">H8D96_10440</name>
</gene>
<dbReference type="InterPro" id="IPR003813">
    <property type="entry name" value="MvhD/FlpD"/>
</dbReference>
<keyword evidence="3" id="KW-0408">Iron</keyword>
<comment type="caution">
    <text evidence="6">The sequence shown here is derived from an EMBL/GenBank/DDBJ whole genome shotgun (WGS) entry which is preliminary data.</text>
</comment>
<keyword evidence="1" id="KW-0479">Metal-binding</keyword>
<evidence type="ECO:0000256" key="1">
    <source>
        <dbReference type="ARBA" id="ARBA00022723"/>
    </source>
</evidence>
<sequence>MTIKRMTFLQELLNFMGLEGRLHLDWISSAEAQKFAQVVTAFTDKVKAMGPSPLTGELDLSAIESACEAEIEAKSAEVQSVGGG</sequence>
<evidence type="ECO:0000259" key="5">
    <source>
        <dbReference type="Pfam" id="PF02662"/>
    </source>
</evidence>
<evidence type="ECO:0000256" key="4">
    <source>
        <dbReference type="ARBA" id="ARBA00023014"/>
    </source>
</evidence>
<organism evidence="6 7">
    <name type="scientific">Candidatus Desulfatibia vada</name>
    <dbReference type="NCBI Taxonomy" id="2841696"/>
    <lineage>
        <taxon>Bacteria</taxon>
        <taxon>Pseudomonadati</taxon>
        <taxon>Thermodesulfobacteriota</taxon>
        <taxon>Desulfobacteria</taxon>
        <taxon>Desulfobacterales</taxon>
        <taxon>Desulfobacterales incertae sedis</taxon>
        <taxon>Candidatus Desulfatibia</taxon>
    </lineage>
</organism>
<evidence type="ECO:0000256" key="3">
    <source>
        <dbReference type="ARBA" id="ARBA00023004"/>
    </source>
</evidence>
<proteinExistence type="predicted"/>
<reference evidence="6 7" key="1">
    <citation type="submission" date="2020-08" db="EMBL/GenBank/DDBJ databases">
        <title>Bridging the membrane lipid divide: bacteria of the FCB group superphylum have the potential to synthesize archaeal ether lipids.</title>
        <authorList>
            <person name="Villanueva L."/>
            <person name="Von Meijenfeldt F.A.B."/>
            <person name="Westbye A.B."/>
            <person name="Yadav S."/>
            <person name="Hopmans E.C."/>
            <person name="Dutilh B.E."/>
            <person name="Sinninghe Damste J.S."/>
        </authorList>
    </citation>
    <scope>NUCLEOTIDE SEQUENCE [LARGE SCALE GENOMIC DNA]</scope>
    <source>
        <strain evidence="6">NIOZ-UU17</strain>
    </source>
</reference>
<dbReference type="GO" id="GO:0016491">
    <property type="term" value="F:oxidoreductase activity"/>
    <property type="evidence" value="ECO:0007669"/>
    <property type="project" value="UniProtKB-KW"/>
</dbReference>
<feature type="domain" description="F420-non-reducing hydrogenase iron-sulfur subunit D" evidence="5">
    <location>
        <begin position="4"/>
        <end position="50"/>
    </location>
</feature>
<evidence type="ECO:0000313" key="6">
    <source>
        <dbReference type="EMBL" id="MBC8432324.1"/>
    </source>
</evidence>
<evidence type="ECO:0000256" key="2">
    <source>
        <dbReference type="ARBA" id="ARBA00023002"/>
    </source>
</evidence>
<dbReference type="AlphaFoldDB" id="A0A8J6NYH6"/>
<protein>
    <submittedName>
        <fullName evidence="6">Hydrogenase iron-sulfur subunit</fullName>
    </submittedName>
</protein>
<dbReference type="Proteomes" id="UP000605201">
    <property type="component" value="Unassembled WGS sequence"/>
</dbReference>
<keyword evidence="2" id="KW-0560">Oxidoreductase</keyword>
<name>A0A8J6NYH6_9BACT</name>
<dbReference type="EMBL" id="JACNIG010000217">
    <property type="protein sequence ID" value="MBC8432324.1"/>
    <property type="molecule type" value="Genomic_DNA"/>
</dbReference>